<keyword evidence="14" id="KW-1185">Reference proteome</keyword>
<keyword evidence="3 9" id="KW-0597">Phosphoprotein</keyword>
<evidence type="ECO:0000259" key="11">
    <source>
        <dbReference type="PROSITE" id="PS50109"/>
    </source>
</evidence>
<dbReference type="PANTHER" id="PTHR24421">
    <property type="entry name" value="NITRATE/NITRITE SENSOR PROTEIN NARX-RELATED"/>
    <property type="match status" value="1"/>
</dbReference>
<feature type="coiled-coil region" evidence="10">
    <location>
        <begin position="130"/>
        <end position="167"/>
    </location>
</feature>
<dbReference type="SUPFAM" id="SSF52172">
    <property type="entry name" value="CheY-like"/>
    <property type="match status" value="1"/>
</dbReference>
<comment type="caution">
    <text evidence="13">The sequence shown here is derived from an EMBL/GenBank/DDBJ whole genome shotgun (WGS) entry which is preliminary data.</text>
</comment>
<reference evidence="13" key="2">
    <citation type="submission" date="2023-02" db="EMBL/GenBank/DDBJ databases">
        <authorList>
            <person name="Rayyan A."/>
            <person name="Meyer T."/>
            <person name="Kyndt J.A."/>
        </authorList>
    </citation>
    <scope>NUCLEOTIDE SEQUENCE</scope>
    <source>
        <strain evidence="13">DSM 9987</strain>
    </source>
</reference>
<reference evidence="13" key="1">
    <citation type="journal article" date="2023" name="Microbiol Resour">
        <title>Genome Sequences of Rhodoplanes serenus and Two Thermotolerant Strains, Rhodoplanes tepidamans and 'Rhodoplanes cryptolactis,' Further Refine the Genus.</title>
        <authorList>
            <person name="Rayyan A.A."/>
            <person name="Kyndt J.A."/>
        </authorList>
    </citation>
    <scope>NUCLEOTIDE SEQUENCE</scope>
    <source>
        <strain evidence="13">DSM 9987</strain>
    </source>
</reference>
<evidence type="ECO:0000313" key="13">
    <source>
        <dbReference type="EMBL" id="MDC7784986.1"/>
    </source>
</evidence>
<dbReference type="InterPro" id="IPR011712">
    <property type="entry name" value="Sig_transdc_His_kin_sub3_dim/P"/>
</dbReference>
<dbReference type="Pfam" id="PF02518">
    <property type="entry name" value="HATPase_c"/>
    <property type="match status" value="1"/>
</dbReference>
<dbReference type="RefSeq" id="WP_272775830.1">
    <property type="nucleotide sequence ID" value="NZ_JAQQLI010000004.1"/>
</dbReference>
<dbReference type="GO" id="GO:0016301">
    <property type="term" value="F:kinase activity"/>
    <property type="evidence" value="ECO:0007669"/>
    <property type="project" value="UniProtKB-KW"/>
</dbReference>
<dbReference type="SMART" id="SM00448">
    <property type="entry name" value="REC"/>
    <property type="match status" value="1"/>
</dbReference>
<dbReference type="CDD" id="cd00156">
    <property type="entry name" value="REC"/>
    <property type="match status" value="1"/>
</dbReference>
<dbReference type="PROSITE" id="PS50110">
    <property type="entry name" value="RESPONSE_REGULATORY"/>
    <property type="match status" value="1"/>
</dbReference>
<dbReference type="Pfam" id="PF00072">
    <property type="entry name" value="Response_reg"/>
    <property type="match status" value="1"/>
</dbReference>
<keyword evidence="4" id="KW-0808">Transferase</keyword>
<dbReference type="InterPro" id="IPR005467">
    <property type="entry name" value="His_kinase_dom"/>
</dbReference>
<proteinExistence type="predicted"/>
<comment type="catalytic activity">
    <reaction evidence="1">
        <text>ATP + protein L-histidine = ADP + protein N-phospho-L-histidine.</text>
        <dbReference type="EC" id="2.7.13.3"/>
    </reaction>
</comment>
<name>A0ABT5J6H4_RHOTP</name>
<keyword evidence="5" id="KW-0547">Nucleotide-binding</keyword>
<evidence type="ECO:0000259" key="12">
    <source>
        <dbReference type="PROSITE" id="PS50110"/>
    </source>
</evidence>
<accession>A0ABT5J6H4</accession>
<evidence type="ECO:0000256" key="7">
    <source>
        <dbReference type="ARBA" id="ARBA00022840"/>
    </source>
</evidence>
<evidence type="ECO:0000256" key="8">
    <source>
        <dbReference type="ARBA" id="ARBA00023012"/>
    </source>
</evidence>
<keyword evidence="6 13" id="KW-0418">Kinase</keyword>
<keyword evidence="10" id="KW-0175">Coiled coil</keyword>
<protein>
    <recommendedName>
        <fullName evidence="2">histidine kinase</fullName>
        <ecNumber evidence="2">2.7.13.3</ecNumber>
    </recommendedName>
</protein>
<dbReference type="CDD" id="cd16917">
    <property type="entry name" value="HATPase_UhpB-NarQ-NarX-like"/>
    <property type="match status" value="1"/>
</dbReference>
<dbReference type="SMART" id="SM00387">
    <property type="entry name" value="HATPase_c"/>
    <property type="match status" value="1"/>
</dbReference>
<feature type="domain" description="Histidine kinase" evidence="11">
    <location>
        <begin position="283"/>
        <end position="376"/>
    </location>
</feature>
<keyword evidence="7" id="KW-0067">ATP-binding</keyword>
<evidence type="ECO:0000313" key="14">
    <source>
        <dbReference type="Proteomes" id="UP001165652"/>
    </source>
</evidence>
<dbReference type="InterPro" id="IPR003594">
    <property type="entry name" value="HATPase_dom"/>
</dbReference>
<dbReference type="InterPro" id="IPR011006">
    <property type="entry name" value="CheY-like_superfamily"/>
</dbReference>
<dbReference type="Pfam" id="PF07730">
    <property type="entry name" value="HisKA_3"/>
    <property type="match status" value="1"/>
</dbReference>
<dbReference type="InterPro" id="IPR036890">
    <property type="entry name" value="HATPase_C_sf"/>
</dbReference>
<evidence type="ECO:0000256" key="5">
    <source>
        <dbReference type="ARBA" id="ARBA00022741"/>
    </source>
</evidence>
<dbReference type="Proteomes" id="UP001165652">
    <property type="component" value="Unassembled WGS sequence"/>
</dbReference>
<gene>
    <name evidence="13" type="ORF">PQJ73_04755</name>
</gene>
<dbReference type="EC" id="2.7.13.3" evidence="2"/>
<dbReference type="SUPFAM" id="SSF55874">
    <property type="entry name" value="ATPase domain of HSP90 chaperone/DNA topoisomerase II/histidine kinase"/>
    <property type="match status" value="1"/>
</dbReference>
<dbReference type="PROSITE" id="PS50109">
    <property type="entry name" value="HIS_KIN"/>
    <property type="match status" value="1"/>
</dbReference>
<evidence type="ECO:0000256" key="10">
    <source>
        <dbReference type="SAM" id="Coils"/>
    </source>
</evidence>
<feature type="modified residue" description="4-aspartylphosphate" evidence="9">
    <location>
        <position position="58"/>
    </location>
</feature>
<evidence type="ECO:0000256" key="2">
    <source>
        <dbReference type="ARBA" id="ARBA00012438"/>
    </source>
</evidence>
<dbReference type="PANTHER" id="PTHR24421:SF10">
    <property type="entry name" value="NITRATE_NITRITE SENSOR PROTEIN NARQ"/>
    <property type="match status" value="1"/>
</dbReference>
<dbReference type="Gene3D" id="3.30.565.10">
    <property type="entry name" value="Histidine kinase-like ATPase, C-terminal domain"/>
    <property type="match status" value="1"/>
</dbReference>
<organism evidence="13 14">
    <name type="scientific">Rhodoplanes tepidamans</name>
    <name type="common">Rhodoplanes cryptolactis</name>
    <dbReference type="NCBI Taxonomy" id="200616"/>
    <lineage>
        <taxon>Bacteria</taxon>
        <taxon>Pseudomonadati</taxon>
        <taxon>Pseudomonadota</taxon>
        <taxon>Alphaproteobacteria</taxon>
        <taxon>Hyphomicrobiales</taxon>
        <taxon>Nitrobacteraceae</taxon>
        <taxon>Rhodoplanes</taxon>
    </lineage>
</organism>
<evidence type="ECO:0000256" key="6">
    <source>
        <dbReference type="ARBA" id="ARBA00022777"/>
    </source>
</evidence>
<dbReference type="Gene3D" id="1.20.5.1930">
    <property type="match status" value="1"/>
</dbReference>
<sequence length="376" mass="41778">MSVSTRAMLVDDAEIEFLTLERMLRRLPGPKRELDWVPNYTAGLAAMERGEHDIYFVDIRLGPDSGLGLIREARRRGVLTPMIVMTGFGSDEVDRAATEAGANDYLVKGEFDHVLLERTIRYAERNARDLVELDRRLAESEAARRELKIQTERRARAEAELSEVLRRIVGDQETERRRVARELHDSLGQSLTLLQLGLDAMARTLAGGGDVRREIGSLKDLSVRISEEVNRLAWELRPTALDDLGLQEAIRQVPADWQSRCSLAFETHLALDRRLPPEVESALYRVLQEAITNVVRHAGASRIGIILDGAADAVRLIVEDDGCGFPADDAAAADAPSRRLGLLGMRERLSSVGGSLEIESSRGRGTTLFARVPLRT</sequence>
<evidence type="ECO:0000256" key="3">
    <source>
        <dbReference type="ARBA" id="ARBA00022553"/>
    </source>
</evidence>
<dbReference type="EMBL" id="JAQQLI010000004">
    <property type="protein sequence ID" value="MDC7784986.1"/>
    <property type="molecule type" value="Genomic_DNA"/>
</dbReference>
<evidence type="ECO:0000256" key="9">
    <source>
        <dbReference type="PROSITE-ProRule" id="PRU00169"/>
    </source>
</evidence>
<evidence type="ECO:0000256" key="1">
    <source>
        <dbReference type="ARBA" id="ARBA00000085"/>
    </source>
</evidence>
<dbReference type="Gene3D" id="3.40.50.2300">
    <property type="match status" value="1"/>
</dbReference>
<dbReference type="InterPro" id="IPR001789">
    <property type="entry name" value="Sig_transdc_resp-reg_receiver"/>
</dbReference>
<dbReference type="InterPro" id="IPR050482">
    <property type="entry name" value="Sensor_HK_TwoCompSys"/>
</dbReference>
<evidence type="ECO:0000256" key="4">
    <source>
        <dbReference type="ARBA" id="ARBA00022679"/>
    </source>
</evidence>
<keyword evidence="8" id="KW-0902">Two-component regulatory system</keyword>
<feature type="domain" description="Response regulatory" evidence="12">
    <location>
        <begin position="6"/>
        <end position="123"/>
    </location>
</feature>